<evidence type="ECO:0000313" key="3">
    <source>
        <dbReference type="EMBL" id="ABE50383.1"/>
    </source>
</evidence>
<feature type="domain" description="GST C-terminal" evidence="2">
    <location>
        <begin position="83"/>
        <end position="203"/>
    </location>
</feature>
<dbReference type="CDD" id="cd03205">
    <property type="entry name" value="GST_C_6"/>
    <property type="match status" value="1"/>
</dbReference>
<dbReference type="RefSeq" id="WP_011480337.1">
    <property type="nucleotide sequence ID" value="NC_007947.1"/>
</dbReference>
<organism evidence="3 4">
    <name type="scientific">Methylobacillus flagellatus (strain ATCC 51484 / DSM 6875 / VKM B-1610 / KT)</name>
    <dbReference type="NCBI Taxonomy" id="265072"/>
    <lineage>
        <taxon>Bacteria</taxon>
        <taxon>Pseudomonadati</taxon>
        <taxon>Pseudomonadota</taxon>
        <taxon>Betaproteobacteria</taxon>
        <taxon>Nitrosomonadales</taxon>
        <taxon>Methylophilaceae</taxon>
        <taxon>Methylobacillus</taxon>
    </lineage>
</organism>
<feature type="binding site" evidence="5">
    <location>
        <position position="49"/>
    </location>
    <ligand>
        <name>glutathione</name>
        <dbReference type="ChEBI" id="CHEBI:57925"/>
        <label>1</label>
    </ligand>
</feature>
<feature type="binding site" evidence="5">
    <location>
        <position position="8"/>
    </location>
    <ligand>
        <name>glutathione</name>
        <dbReference type="ChEBI" id="CHEBI:57925"/>
        <label>1</label>
    </ligand>
</feature>
<feature type="binding site" evidence="5">
    <location>
        <position position="169"/>
    </location>
    <ligand>
        <name>glutathione</name>
        <dbReference type="ChEBI" id="CHEBI:57925"/>
        <label>1</label>
    </ligand>
</feature>
<dbReference type="Proteomes" id="UP000002440">
    <property type="component" value="Chromosome"/>
</dbReference>
<feature type="binding site" evidence="5">
    <location>
        <position position="63"/>
    </location>
    <ligand>
        <name>glutathione</name>
        <dbReference type="ChEBI" id="CHEBI:57925"/>
        <label>1</label>
    </ligand>
</feature>
<dbReference type="EvolutionaryTrace" id="Q1GZF4"/>
<dbReference type="Pfam" id="PF13409">
    <property type="entry name" value="GST_N_2"/>
    <property type="match status" value="1"/>
</dbReference>
<dbReference type="SFLD" id="SFLDG00358">
    <property type="entry name" value="Main_(cytGST)"/>
    <property type="match status" value="1"/>
</dbReference>
<dbReference type="PROSITE" id="PS50405">
    <property type="entry name" value="GST_CTER"/>
    <property type="match status" value="1"/>
</dbReference>
<dbReference type="HOGENOM" id="CLU_011226_12_2_4"/>
<feature type="binding site" evidence="5">
    <location>
        <position position="48"/>
    </location>
    <ligand>
        <name>glutathione</name>
        <dbReference type="ChEBI" id="CHEBI:57925"/>
        <label>2</label>
    </ligand>
</feature>
<dbReference type="InterPro" id="IPR004045">
    <property type="entry name" value="Glutathione_S-Trfase_N"/>
</dbReference>
<dbReference type="eggNOG" id="COG0625">
    <property type="taxonomic scope" value="Bacteria"/>
</dbReference>
<dbReference type="KEGG" id="mfa:Mfla_2116"/>
<reference evidence="5" key="2">
    <citation type="submission" date="2012-08" db="PDB data bank">
        <title>Crystal structure of glutathione s-transferase MFLA_2116 (target EFI-507160) from methylobacillus flagellatus kt with gsh bound.</title>
        <authorList>
            <person name="Patskovsky Y."/>
            <person name="Toro R."/>
            <person name="Bhosle R."/>
            <person name="Zencheck W.D."/>
            <person name="Hillerich B."/>
            <person name="Seidel R.D."/>
            <person name="Washington E."/>
            <person name="Scott Glenn A."/>
            <person name="Chowdhury S."/>
            <person name="Evans B."/>
            <person name="Hammonds J."/>
            <person name="Imker H.J."/>
            <person name="Armstrong R.N."/>
            <person name="Gerlt J.A."/>
            <person name="Almo S.C."/>
        </authorList>
    </citation>
    <scope>X-RAY CRYSTALLOGRAPHY (2.20 ANGSTROMS) IN COMPLEX WITH GLUTATHIONE</scope>
</reference>
<keyword evidence="5" id="KW-0002">3D-structure</keyword>
<dbReference type="PANTHER" id="PTHR43968:SF6">
    <property type="entry name" value="GLUTATHIONE S-TRANSFERASE OMEGA"/>
    <property type="match status" value="1"/>
</dbReference>
<dbReference type="GO" id="GO:0016740">
    <property type="term" value="F:transferase activity"/>
    <property type="evidence" value="ECO:0007669"/>
    <property type="project" value="UniProtKB-KW"/>
</dbReference>
<sequence length="203" mass="22965">MKLLYSNTSPYARKVRVVAAEKRIDVDMVLVVLADPECPVADHNPLGKIPVLILPDGESLYDSRVIVEYLDHRTPVAHLIPQDHTAKIAVRRWEALADGVTDAAVAAVMEGRRPEGMQDSAVIEKQLNKVERGLRRMDQDLEKRKWCVNESFSLADIAVGCMLGYLELRYQHLDWKQQYPNLARHYAAMMKRASFKDTAPVIG</sequence>
<name>Q1GZF4_METFK</name>
<dbReference type="Gene3D" id="1.20.1050.10">
    <property type="match status" value="1"/>
</dbReference>
<dbReference type="OrthoDB" id="8634103at2"/>
<dbReference type="PDB" id="4GLT">
    <property type="method" value="X-ray"/>
    <property type="resolution" value="2.20 A"/>
    <property type="chains" value="A/B/C/D=1-203"/>
</dbReference>
<dbReference type="SUPFAM" id="SSF47616">
    <property type="entry name" value="GST C-terminal domain-like"/>
    <property type="match status" value="1"/>
</dbReference>
<evidence type="ECO:0000313" key="4">
    <source>
        <dbReference type="Proteomes" id="UP000002440"/>
    </source>
</evidence>
<evidence type="ECO:0000259" key="2">
    <source>
        <dbReference type="PROSITE" id="PS50405"/>
    </source>
</evidence>
<evidence type="ECO:0007829" key="5">
    <source>
        <dbReference type="PDB" id="4GLT"/>
    </source>
</evidence>
<accession>Q1GZF4</accession>
<dbReference type="SMR" id="Q1GZF4"/>
<dbReference type="InterPro" id="IPR036249">
    <property type="entry name" value="Thioredoxin-like_sf"/>
</dbReference>
<dbReference type="InterPro" id="IPR036282">
    <property type="entry name" value="Glutathione-S-Trfase_C_sf"/>
</dbReference>
<keyword evidence="3" id="KW-0808">Transferase</keyword>
<proteinExistence type="evidence at protein level"/>
<dbReference type="SUPFAM" id="SSF52833">
    <property type="entry name" value="Thioredoxin-like"/>
    <property type="match status" value="1"/>
</dbReference>
<dbReference type="InterPro" id="IPR040079">
    <property type="entry name" value="Glutathione_S-Trfase"/>
</dbReference>
<dbReference type="Pfam" id="PF13410">
    <property type="entry name" value="GST_C_2"/>
    <property type="match status" value="1"/>
</dbReference>
<feature type="binding site" evidence="5">
    <location>
        <position position="129"/>
    </location>
    <ligand>
        <name>glutathione</name>
        <dbReference type="ChEBI" id="CHEBI:57925"/>
        <label>2</label>
    </ligand>
</feature>
<dbReference type="SFLD" id="SFLDS00019">
    <property type="entry name" value="Glutathione_Transferase_(cytos"/>
    <property type="match status" value="1"/>
</dbReference>
<dbReference type="PANTHER" id="PTHR43968">
    <property type="match status" value="1"/>
</dbReference>
<reference evidence="3 4" key="1">
    <citation type="submission" date="2006-03" db="EMBL/GenBank/DDBJ databases">
        <title>Complete sequence of Methylobacillus flagellatus KT.</title>
        <authorList>
            <consortium name="US DOE Joint Genome Institute"/>
            <person name="Copeland A."/>
            <person name="Lucas S."/>
            <person name="Lapidus A."/>
            <person name="Barry K."/>
            <person name="Detter J.C."/>
            <person name="Glavina del Rio T."/>
            <person name="Hammon N."/>
            <person name="Israni S."/>
            <person name="Dalin E."/>
            <person name="Tice H."/>
            <person name="Pitluck S."/>
            <person name="Brettin T."/>
            <person name="Bruce D."/>
            <person name="Han C."/>
            <person name="Tapia R."/>
            <person name="Saunders E."/>
            <person name="Gilna P."/>
            <person name="Schmutz J."/>
            <person name="Larimer F."/>
            <person name="Land M."/>
            <person name="Kyrpides N."/>
            <person name="Anderson I."/>
            <person name="Richardson P."/>
        </authorList>
    </citation>
    <scope>NUCLEOTIDE SEQUENCE [LARGE SCALE GENOMIC DNA]</scope>
    <source>
        <strain evidence="4">KT / ATCC 51484 / DSM 6875</strain>
    </source>
</reference>
<dbReference type="PDBsum" id="4GLT"/>
<dbReference type="PROSITE" id="PS50404">
    <property type="entry name" value="GST_NTER"/>
    <property type="match status" value="1"/>
</dbReference>
<evidence type="ECO:0000259" key="1">
    <source>
        <dbReference type="PROSITE" id="PS50404"/>
    </source>
</evidence>
<protein>
    <submittedName>
        <fullName evidence="3">Glutathione S-transferase-like protein</fullName>
    </submittedName>
</protein>
<feature type="binding site" evidence="5">
    <location>
        <position position="125"/>
    </location>
    <ligand>
        <name>glutathione</name>
        <dbReference type="ChEBI" id="CHEBI:57925"/>
        <label>2</label>
    </ligand>
</feature>
<feature type="binding site" evidence="5">
    <location>
        <position position="49"/>
    </location>
    <ligand>
        <name>glutathione</name>
        <dbReference type="ChEBI" id="CHEBI:57925"/>
        <label>2</label>
    </ligand>
</feature>
<dbReference type="STRING" id="265072.Mfla_2116"/>
<dbReference type="InterPro" id="IPR010987">
    <property type="entry name" value="Glutathione-S-Trfase_C-like"/>
</dbReference>
<dbReference type="Gene3D" id="3.40.30.10">
    <property type="entry name" value="Glutaredoxin"/>
    <property type="match status" value="1"/>
</dbReference>
<dbReference type="AlphaFoldDB" id="Q1GZF4"/>
<dbReference type="CDD" id="cd03049">
    <property type="entry name" value="GST_N_3"/>
    <property type="match status" value="1"/>
</dbReference>
<dbReference type="EMBL" id="CP000284">
    <property type="protein sequence ID" value="ABE50383.1"/>
    <property type="molecule type" value="Genomic_DNA"/>
</dbReference>
<feature type="domain" description="GST N-terminal" evidence="1">
    <location>
        <begin position="1"/>
        <end position="78"/>
    </location>
</feature>
<feature type="binding site" evidence="5">
    <location>
        <position position="165"/>
    </location>
    <ligand>
        <name>glutathione</name>
        <dbReference type="ChEBI" id="CHEBI:57925"/>
        <label>1</label>
    </ligand>
</feature>
<gene>
    <name evidence="3" type="ordered locus">Mfla_2116</name>
</gene>
<keyword evidence="4" id="KW-1185">Reference proteome</keyword>
<dbReference type="GO" id="GO:0005737">
    <property type="term" value="C:cytoplasm"/>
    <property type="evidence" value="ECO:0007669"/>
    <property type="project" value="TreeGrafter"/>
</dbReference>
<dbReference type="InterPro" id="IPR050983">
    <property type="entry name" value="GST_Omega/HSP26"/>
</dbReference>
<feature type="binding site" evidence="5">
    <location>
        <position position="9"/>
    </location>
    <ligand>
        <name>glutathione</name>
        <dbReference type="ChEBI" id="CHEBI:57925"/>
        <label>1</label>
    </ligand>
</feature>
<feature type="binding site" evidence="5">
    <location>
        <position position="63"/>
    </location>
    <ligand>
        <name>glutathione</name>
        <dbReference type="ChEBI" id="CHEBI:57925"/>
        <label>2</label>
    </ligand>
</feature>